<dbReference type="NCBIfam" id="TIGR01549">
    <property type="entry name" value="HAD-SF-IA-v1"/>
    <property type="match status" value="1"/>
</dbReference>
<dbReference type="InterPro" id="IPR050155">
    <property type="entry name" value="HAD-like_hydrolase_sf"/>
</dbReference>
<dbReference type="Gene3D" id="1.10.260.80">
    <property type="match status" value="1"/>
</dbReference>
<proteinExistence type="predicted"/>
<keyword evidence="2" id="KW-0460">Magnesium</keyword>
<dbReference type="Proteomes" id="UP001107961">
    <property type="component" value="Unassembled WGS sequence"/>
</dbReference>
<evidence type="ECO:0000313" key="4">
    <source>
        <dbReference type="Proteomes" id="UP001107961"/>
    </source>
</evidence>
<organism evidence="3 4">
    <name type="scientific">Alloalcanivorax xenomutans</name>
    <dbReference type="NCBI Taxonomy" id="1094342"/>
    <lineage>
        <taxon>Bacteria</taxon>
        <taxon>Pseudomonadati</taxon>
        <taxon>Pseudomonadota</taxon>
        <taxon>Gammaproteobacteria</taxon>
        <taxon>Oceanospirillales</taxon>
        <taxon>Alcanivoracaceae</taxon>
        <taxon>Alloalcanivorax</taxon>
    </lineage>
</organism>
<dbReference type="GO" id="GO:0005829">
    <property type="term" value="C:cytosol"/>
    <property type="evidence" value="ECO:0007669"/>
    <property type="project" value="TreeGrafter"/>
</dbReference>
<evidence type="ECO:0000313" key="3">
    <source>
        <dbReference type="EMBL" id="MCE7507432.1"/>
    </source>
</evidence>
<dbReference type="InterPro" id="IPR036412">
    <property type="entry name" value="HAD-like_sf"/>
</dbReference>
<keyword evidence="1 3" id="KW-0378">Hydrolase</keyword>
<dbReference type="GO" id="GO:0008967">
    <property type="term" value="F:phosphoglycolate phosphatase activity"/>
    <property type="evidence" value="ECO:0007669"/>
    <property type="project" value="TreeGrafter"/>
</dbReference>
<dbReference type="NCBIfam" id="TIGR01509">
    <property type="entry name" value="HAD-SF-IA-v3"/>
    <property type="match status" value="1"/>
</dbReference>
<dbReference type="InterPro" id="IPR023214">
    <property type="entry name" value="HAD_sf"/>
</dbReference>
<dbReference type="Pfam" id="PF00702">
    <property type="entry name" value="Hydrolase"/>
    <property type="match status" value="1"/>
</dbReference>
<protein>
    <submittedName>
        <fullName evidence="3">HAD family hydrolase</fullName>
    </submittedName>
</protein>
<dbReference type="RefSeq" id="WP_233924791.1">
    <property type="nucleotide sequence ID" value="NZ_JAJVKT010000002.1"/>
</dbReference>
<dbReference type="SFLD" id="SFLDG01129">
    <property type="entry name" value="C1.5:_HAD__Beta-PGM__Phosphata"/>
    <property type="match status" value="1"/>
</dbReference>
<dbReference type="AlphaFoldDB" id="A0A9Q3W424"/>
<dbReference type="GO" id="GO:0006281">
    <property type="term" value="P:DNA repair"/>
    <property type="evidence" value="ECO:0007669"/>
    <property type="project" value="TreeGrafter"/>
</dbReference>
<evidence type="ECO:0000256" key="1">
    <source>
        <dbReference type="ARBA" id="ARBA00022801"/>
    </source>
</evidence>
<comment type="caution">
    <text evidence="3">The sequence shown here is derived from an EMBL/GenBank/DDBJ whole genome shotgun (WGS) entry which is preliminary data.</text>
</comment>
<keyword evidence="4" id="KW-1185">Reference proteome</keyword>
<dbReference type="PANTHER" id="PTHR43434">
    <property type="entry name" value="PHOSPHOGLYCOLATE PHOSPHATASE"/>
    <property type="match status" value="1"/>
</dbReference>
<dbReference type="SFLD" id="SFLDS00003">
    <property type="entry name" value="Haloacid_Dehalogenase"/>
    <property type="match status" value="1"/>
</dbReference>
<dbReference type="Gene3D" id="3.40.50.1000">
    <property type="entry name" value="HAD superfamily/HAD-like"/>
    <property type="match status" value="1"/>
</dbReference>
<gene>
    <name evidence="3" type="ORF">LZG35_02200</name>
</gene>
<evidence type="ECO:0000256" key="2">
    <source>
        <dbReference type="ARBA" id="ARBA00022842"/>
    </source>
</evidence>
<name>A0A9Q3W424_9GAMM</name>
<dbReference type="InterPro" id="IPR006439">
    <property type="entry name" value="HAD-SF_hydro_IA"/>
</dbReference>
<sequence length="193" mass="20870">MPKGPFAAVLFDLDGTLVDTRLDFAALRLELGFPEGIGVLEHLATLEDPEQAAWASTVIDRHEMEGAAAATWIDGAKHVLETLHRKGVPTGILTRNSRAAVARTNAVLGLPVDLILTREDCAPKPHPEGLLLIADQLGLRPATTVYVGDFVFDLQAARNAGMASGLLRNGKNRHFEDQADLVLDHLGEVLDWL</sequence>
<dbReference type="PANTHER" id="PTHR43434:SF23">
    <property type="entry name" value="PHOSPHOGLYCOLATE PHOSPHATASE"/>
    <property type="match status" value="1"/>
</dbReference>
<dbReference type="EMBL" id="JAJVKT010000002">
    <property type="protein sequence ID" value="MCE7507432.1"/>
    <property type="molecule type" value="Genomic_DNA"/>
</dbReference>
<dbReference type="SUPFAM" id="SSF56784">
    <property type="entry name" value="HAD-like"/>
    <property type="match status" value="1"/>
</dbReference>
<accession>A0A9Q3W424</accession>
<dbReference type="GO" id="GO:0046872">
    <property type="term" value="F:metal ion binding"/>
    <property type="evidence" value="ECO:0007669"/>
    <property type="project" value="UniProtKB-KW"/>
</dbReference>
<reference evidence="3" key="1">
    <citation type="submission" date="2022-01" db="EMBL/GenBank/DDBJ databases">
        <authorList>
            <person name="Karlyshev A.V."/>
            <person name="Jaspars M."/>
        </authorList>
    </citation>
    <scope>NUCLEOTIDE SEQUENCE</scope>
    <source>
        <strain evidence="3">AGSA3-2</strain>
    </source>
</reference>